<feature type="transmembrane region" description="Helical" evidence="7">
    <location>
        <begin position="86"/>
        <end position="107"/>
    </location>
</feature>
<dbReference type="GO" id="GO:0055085">
    <property type="term" value="P:transmembrane transport"/>
    <property type="evidence" value="ECO:0007669"/>
    <property type="project" value="InterPro"/>
</dbReference>
<accession>A0A833NXV0</accession>
<dbReference type="PANTHER" id="PTHR30193:SF37">
    <property type="entry name" value="INNER MEMBRANE ABC TRANSPORTER PERMEASE PROTEIN YCJO"/>
    <property type="match status" value="1"/>
</dbReference>
<proteinExistence type="inferred from homology"/>
<evidence type="ECO:0000313" key="10">
    <source>
        <dbReference type="Proteomes" id="UP000488506"/>
    </source>
</evidence>
<dbReference type="Pfam" id="PF00528">
    <property type="entry name" value="BPD_transp_1"/>
    <property type="match status" value="1"/>
</dbReference>
<sequence>MKKFWRQIKKYRIAYLFILPTVLGMLLMHVVPIFQGIYMSFLNLNQYTINQYLGAPFVGLKNYYDVLINSQSPIRIGLIEAVRNTIIYTVIVTFGTLVIGLLVALMVNREFRGKGLARTLFLFPWVVPTYVTGILWGFMWQKEVGIINILLKDVFHIVAEKPFWLIGPNTLWAIIIPTIWRYWPFSMLLLLAGLQQIPEELYEAADIDGASPFKKFWMITWPLLKPVWAILILFGLIYNVYGFNIVIMMFGFGAGFPGEWGDILMTNIFRNAFMQWNFGMGAAISVLLMITMIIIVNIWFHYYRKAEQAREGG</sequence>
<evidence type="ECO:0000256" key="5">
    <source>
        <dbReference type="ARBA" id="ARBA00022989"/>
    </source>
</evidence>
<dbReference type="InterPro" id="IPR000515">
    <property type="entry name" value="MetI-like"/>
</dbReference>
<evidence type="ECO:0000313" key="9">
    <source>
        <dbReference type="EMBL" id="KAF0132630.1"/>
    </source>
</evidence>
<dbReference type="PROSITE" id="PS50928">
    <property type="entry name" value="ABC_TM1"/>
    <property type="match status" value="1"/>
</dbReference>
<comment type="caution">
    <text evidence="9">The sequence shown here is derived from an EMBL/GenBank/DDBJ whole genome shotgun (WGS) entry which is preliminary data.</text>
</comment>
<comment type="subcellular location">
    <subcellularLocation>
        <location evidence="1 7">Cell membrane</location>
        <topology evidence="1 7">Multi-pass membrane protein</topology>
    </subcellularLocation>
</comment>
<evidence type="ECO:0000256" key="7">
    <source>
        <dbReference type="RuleBase" id="RU363032"/>
    </source>
</evidence>
<evidence type="ECO:0000256" key="3">
    <source>
        <dbReference type="ARBA" id="ARBA00022475"/>
    </source>
</evidence>
<keyword evidence="2 7" id="KW-0813">Transport</keyword>
<feature type="transmembrane region" description="Helical" evidence="7">
    <location>
        <begin position="227"/>
        <end position="256"/>
    </location>
</feature>
<protein>
    <submittedName>
        <fullName evidence="9">ABC transporter</fullName>
    </submittedName>
</protein>
<organism evidence="9 10">
    <name type="scientific">Candidatus Saganbacteria bacterium</name>
    <dbReference type="NCBI Taxonomy" id="2575572"/>
    <lineage>
        <taxon>Bacteria</taxon>
        <taxon>Bacillati</taxon>
        <taxon>Saganbacteria</taxon>
    </lineage>
</organism>
<feature type="transmembrane region" description="Helical" evidence="7">
    <location>
        <begin position="171"/>
        <end position="192"/>
    </location>
</feature>
<dbReference type="SUPFAM" id="SSF161098">
    <property type="entry name" value="MetI-like"/>
    <property type="match status" value="1"/>
</dbReference>
<dbReference type="CDD" id="cd06261">
    <property type="entry name" value="TM_PBP2"/>
    <property type="match status" value="1"/>
</dbReference>
<gene>
    <name evidence="9" type="ORF">FD145_1609</name>
</gene>
<feature type="transmembrane region" description="Helical" evidence="7">
    <location>
        <begin position="119"/>
        <end position="139"/>
    </location>
</feature>
<keyword evidence="3" id="KW-1003">Cell membrane</keyword>
<dbReference type="GO" id="GO:0005886">
    <property type="term" value="C:plasma membrane"/>
    <property type="evidence" value="ECO:0007669"/>
    <property type="project" value="UniProtKB-SubCell"/>
</dbReference>
<keyword evidence="6 7" id="KW-0472">Membrane</keyword>
<keyword evidence="4 7" id="KW-0812">Transmembrane</keyword>
<evidence type="ECO:0000256" key="6">
    <source>
        <dbReference type="ARBA" id="ARBA00023136"/>
    </source>
</evidence>
<feature type="transmembrane region" description="Helical" evidence="7">
    <location>
        <begin position="12"/>
        <end position="34"/>
    </location>
</feature>
<dbReference type="Gene3D" id="1.10.3720.10">
    <property type="entry name" value="MetI-like"/>
    <property type="match status" value="1"/>
</dbReference>
<evidence type="ECO:0000259" key="8">
    <source>
        <dbReference type="PROSITE" id="PS50928"/>
    </source>
</evidence>
<dbReference type="InterPro" id="IPR035906">
    <property type="entry name" value="MetI-like_sf"/>
</dbReference>
<evidence type="ECO:0000256" key="4">
    <source>
        <dbReference type="ARBA" id="ARBA00022692"/>
    </source>
</evidence>
<dbReference type="EMBL" id="WPAF01000049">
    <property type="protein sequence ID" value="KAF0132630.1"/>
    <property type="molecule type" value="Genomic_DNA"/>
</dbReference>
<comment type="similarity">
    <text evidence="7">Belongs to the binding-protein-dependent transport system permease family.</text>
</comment>
<dbReference type="AlphaFoldDB" id="A0A833NXV0"/>
<reference evidence="9 10" key="1">
    <citation type="submission" date="2019-12" db="EMBL/GenBank/DDBJ databases">
        <authorList>
            <person name="Wolfe R."/>
            <person name="Danczak R."/>
            <person name="Wilkins M."/>
        </authorList>
    </citation>
    <scope>NUCLEOTIDE SEQUENCE [LARGE SCALE GENOMIC DNA]</scope>
    <source>
        <strain evidence="9">X2_MaxBin.013</strain>
    </source>
</reference>
<evidence type="ECO:0000256" key="1">
    <source>
        <dbReference type="ARBA" id="ARBA00004651"/>
    </source>
</evidence>
<dbReference type="InterPro" id="IPR051393">
    <property type="entry name" value="ABC_transporter_permease"/>
</dbReference>
<dbReference type="Proteomes" id="UP000488506">
    <property type="component" value="Unassembled WGS sequence"/>
</dbReference>
<feature type="transmembrane region" description="Helical" evidence="7">
    <location>
        <begin position="276"/>
        <end position="300"/>
    </location>
</feature>
<name>A0A833NXV0_UNCSA</name>
<dbReference type="PANTHER" id="PTHR30193">
    <property type="entry name" value="ABC TRANSPORTER PERMEASE PROTEIN"/>
    <property type="match status" value="1"/>
</dbReference>
<feature type="domain" description="ABC transmembrane type-1" evidence="8">
    <location>
        <begin position="82"/>
        <end position="299"/>
    </location>
</feature>
<evidence type="ECO:0000256" key="2">
    <source>
        <dbReference type="ARBA" id="ARBA00022448"/>
    </source>
</evidence>
<keyword evidence="5 7" id="KW-1133">Transmembrane helix</keyword>